<evidence type="ECO:0000313" key="3">
    <source>
        <dbReference type="Proteomes" id="UP000263377"/>
    </source>
</evidence>
<proteinExistence type="predicted"/>
<protein>
    <submittedName>
        <fullName evidence="2">DUF1702 family protein</fullName>
    </submittedName>
</protein>
<comment type="caution">
    <text evidence="2">The sequence shown here is derived from an EMBL/GenBank/DDBJ whole genome shotgun (WGS) entry which is preliminary data.</text>
</comment>
<dbReference type="RefSeq" id="WP_117486076.1">
    <property type="nucleotide sequence ID" value="NZ_QVIG01000001.1"/>
</dbReference>
<keyword evidence="1" id="KW-0732">Signal</keyword>
<dbReference type="InterPro" id="IPR012964">
    <property type="entry name" value="DUF1702"/>
</dbReference>
<feature type="signal peptide" evidence="1">
    <location>
        <begin position="1"/>
        <end position="23"/>
    </location>
</feature>
<sequence length="347" mass="37165">MPTTFGSLRRLVLTPSLASVAFAGRGFPVTPTAATERLEAVPQAVVCGFEWGIDARNQWEVERRLRLVDPEQRGFAYEGATMAFTVLDATGRGSRTRDLLAGPGQPHIFLAYIGIGFAMARLPRPLWRKVLPDLAGTPYHPTMSWLAVDGYGFDLAYFGTRRWVDEQREVKPYPWQGAPEYFRRAVDQGIGRALWFIHGGVPEQVAVAVRRFRADRRADLWSGVGLAATFAGGATADGLAVLRGEAGEHRAELAQGSVFAAKARAYAGFVPAHCEAAATALTGLSVDGAAKLADDCAVDEPAAAGCAPGATTAGPPAYELWRANVRTHFRAAGQPDRPRPPAAAPAN</sequence>
<evidence type="ECO:0000256" key="1">
    <source>
        <dbReference type="SAM" id="SignalP"/>
    </source>
</evidence>
<name>A0A372ZP74_9ACTN</name>
<accession>A0A372ZP74</accession>
<dbReference type="EMBL" id="QVIG01000001">
    <property type="protein sequence ID" value="RGD57262.1"/>
    <property type="molecule type" value="Genomic_DNA"/>
</dbReference>
<evidence type="ECO:0000313" key="2">
    <source>
        <dbReference type="EMBL" id="RGD57262.1"/>
    </source>
</evidence>
<organism evidence="2 3">
    <name type="scientific">Kitasatospora xanthocidica</name>
    <dbReference type="NCBI Taxonomy" id="83382"/>
    <lineage>
        <taxon>Bacteria</taxon>
        <taxon>Bacillati</taxon>
        <taxon>Actinomycetota</taxon>
        <taxon>Actinomycetes</taxon>
        <taxon>Kitasatosporales</taxon>
        <taxon>Streptomycetaceae</taxon>
        <taxon>Kitasatospora</taxon>
    </lineage>
</organism>
<dbReference type="Pfam" id="PF08012">
    <property type="entry name" value="DUF1702"/>
    <property type="match status" value="1"/>
</dbReference>
<feature type="chain" id="PRO_5016755121" evidence="1">
    <location>
        <begin position="24"/>
        <end position="347"/>
    </location>
</feature>
<gene>
    <name evidence="2" type="ORF">DR950_05150</name>
</gene>
<dbReference type="Proteomes" id="UP000263377">
    <property type="component" value="Unassembled WGS sequence"/>
</dbReference>
<keyword evidence="3" id="KW-1185">Reference proteome</keyword>
<reference evidence="2 3" key="1">
    <citation type="submission" date="2018-08" db="EMBL/GenBank/DDBJ databases">
        <title>Diversity &amp; Physiological Properties of Lignin-Decomposing Actinobacteria from Soil.</title>
        <authorList>
            <person name="Roh S.G."/>
            <person name="Kim S.B."/>
        </authorList>
    </citation>
    <scope>NUCLEOTIDE SEQUENCE [LARGE SCALE GENOMIC DNA]</scope>
    <source>
        <strain evidence="2 3">MMS17-GH009</strain>
    </source>
</reference>
<dbReference type="AlphaFoldDB" id="A0A372ZP74"/>